<reference evidence="9 12" key="2">
    <citation type="submission" date="2020-12" db="EMBL/GenBank/DDBJ databases">
        <title>Genomic analysis of Staphylococcus felis from a cat with skin infection.</title>
        <authorList>
            <person name="Aslantas O."/>
            <person name="Keskin O."/>
            <person name="Buyukaltay K."/>
            <person name="Gullu Yucetepe A."/>
        </authorList>
    </citation>
    <scope>NUCLEOTIDE SEQUENCE [LARGE SCALE GENOMIC DNA]</scope>
    <source>
        <strain evidence="9 12">HARRANVET</strain>
    </source>
</reference>
<dbReference type="EMBL" id="QKXQ01000392">
    <property type="protein sequence ID" value="REH93696.1"/>
    <property type="molecule type" value="Genomic_DNA"/>
</dbReference>
<organism evidence="10 11">
    <name type="scientific">Staphylococcus felis</name>
    <dbReference type="NCBI Taxonomy" id="46127"/>
    <lineage>
        <taxon>Bacteria</taxon>
        <taxon>Bacillati</taxon>
        <taxon>Bacillota</taxon>
        <taxon>Bacilli</taxon>
        <taxon>Bacillales</taxon>
        <taxon>Staphylococcaceae</taxon>
        <taxon>Staphylococcus</taxon>
    </lineage>
</organism>
<dbReference type="OrthoDB" id="9806864at2"/>
<evidence type="ECO:0000256" key="4">
    <source>
        <dbReference type="ARBA" id="ARBA00023163"/>
    </source>
</evidence>
<dbReference type="GO" id="GO:0003700">
    <property type="term" value="F:DNA-binding transcription factor activity"/>
    <property type="evidence" value="ECO:0007669"/>
    <property type="project" value="InterPro"/>
</dbReference>
<keyword evidence="12" id="KW-1185">Reference proteome</keyword>
<comment type="caution">
    <text evidence="10">The sequence shown here is derived from an EMBL/GenBank/DDBJ whole genome shotgun (WGS) entry which is preliminary data.</text>
</comment>
<accession>A0A2P1MLL7</accession>
<evidence type="ECO:0000313" key="11">
    <source>
        <dbReference type="Proteomes" id="UP000256562"/>
    </source>
</evidence>
<dbReference type="PANTHER" id="PTHR42756:SF1">
    <property type="entry name" value="TRANSCRIPTIONAL REPRESSOR OF EMRAB OPERON"/>
    <property type="match status" value="1"/>
</dbReference>
<evidence type="ECO:0000256" key="5">
    <source>
        <dbReference type="ARBA" id="ARBA00046337"/>
    </source>
</evidence>
<evidence type="ECO:0000256" key="6">
    <source>
        <dbReference type="ARBA" id="ARBA00047188"/>
    </source>
</evidence>
<dbReference type="SMART" id="SM00347">
    <property type="entry name" value="HTH_MARR"/>
    <property type="match status" value="1"/>
</dbReference>
<dbReference type="RefSeq" id="WP_106465101.1">
    <property type="nucleotide sequence ID" value="NZ_CAJVAI010000005.1"/>
</dbReference>
<evidence type="ECO:0000256" key="7">
    <source>
        <dbReference type="ARBA" id="ARBA00047207"/>
    </source>
</evidence>
<dbReference type="GO" id="GO:0003677">
    <property type="term" value="F:DNA binding"/>
    <property type="evidence" value="ECO:0007669"/>
    <property type="project" value="UniProtKB-KW"/>
</dbReference>
<dbReference type="InterPro" id="IPR036388">
    <property type="entry name" value="WH-like_DNA-bd_sf"/>
</dbReference>
<evidence type="ECO:0000256" key="3">
    <source>
        <dbReference type="ARBA" id="ARBA00023125"/>
    </source>
</evidence>
<dbReference type="Gene3D" id="1.10.10.10">
    <property type="entry name" value="Winged helix-like DNA-binding domain superfamily/Winged helix DNA-binding domain"/>
    <property type="match status" value="1"/>
</dbReference>
<proteinExistence type="inferred from homology"/>
<dbReference type="Proteomes" id="UP000597038">
    <property type="component" value="Unassembled WGS sequence"/>
</dbReference>
<evidence type="ECO:0000313" key="9">
    <source>
        <dbReference type="EMBL" id="MBH9580753.1"/>
    </source>
</evidence>
<reference evidence="10 11" key="1">
    <citation type="journal article" date="2018" name="Vet. Microbiol.">
        <title>Characterisation of Staphylococcus felis isolated from cats using whole genome sequencing.</title>
        <authorList>
            <person name="Worthing K."/>
            <person name="Pang S."/>
            <person name="Trott D.J."/>
            <person name="Abraham S."/>
            <person name="Coombs G.W."/>
            <person name="Jordan D."/>
            <person name="McIntyre L."/>
            <person name="Davies M.R."/>
            <person name="Norris J."/>
        </authorList>
    </citation>
    <scope>NUCLEOTIDE SEQUENCE [LARGE SCALE GENOMIC DNA]</scope>
    <source>
        <strain evidence="10 11">F9</strain>
    </source>
</reference>
<comment type="similarity">
    <text evidence="5">Belongs to the SarZ family.</text>
</comment>
<dbReference type="Pfam" id="PF22381">
    <property type="entry name" value="Staph_reg_Sar_Rot"/>
    <property type="match status" value="1"/>
</dbReference>
<protein>
    <recommendedName>
        <fullName evidence="6">HTH-type transcriptional regulator SarZ</fullName>
    </recommendedName>
    <alternativeName>
        <fullName evidence="7">Staphylococcal accessory regulator Z</fullName>
    </alternativeName>
</protein>
<dbReference type="PANTHER" id="PTHR42756">
    <property type="entry name" value="TRANSCRIPTIONAL REGULATOR, MARR"/>
    <property type="match status" value="1"/>
</dbReference>
<dbReference type="Proteomes" id="UP000256562">
    <property type="component" value="Unassembled WGS sequence"/>
</dbReference>
<evidence type="ECO:0000256" key="2">
    <source>
        <dbReference type="ARBA" id="ARBA00023015"/>
    </source>
</evidence>
<keyword evidence="4" id="KW-0804">Transcription</keyword>
<evidence type="ECO:0000259" key="8">
    <source>
        <dbReference type="PROSITE" id="PS50995"/>
    </source>
</evidence>
<dbReference type="PROSITE" id="PS50995">
    <property type="entry name" value="HTH_MARR_2"/>
    <property type="match status" value="1"/>
</dbReference>
<dbReference type="InterPro" id="IPR036390">
    <property type="entry name" value="WH_DNA-bd_sf"/>
</dbReference>
<evidence type="ECO:0000313" key="10">
    <source>
        <dbReference type="EMBL" id="REH93696.1"/>
    </source>
</evidence>
<sequence length="146" mass="16852">MPKNDPKLKSELCFLCYVSSKEVIKKYSTHLRPFDLTYTGYITLTSIGDEEVLNIKELGDRIFLNSGTLTPLIKKLVSKGLVQKLRNPDDERNLNLSLTDEGRRVKAEIKQLSRQVSEELIFEDNDMEDLVNILNRFVKNNFDKTV</sequence>
<dbReference type="SUPFAM" id="SSF46785">
    <property type="entry name" value="Winged helix' DNA-binding domain"/>
    <property type="match status" value="1"/>
</dbReference>
<evidence type="ECO:0000256" key="1">
    <source>
        <dbReference type="ARBA" id="ARBA00004496"/>
    </source>
</evidence>
<dbReference type="EMBL" id="JAEDAQ010000006">
    <property type="protein sequence ID" value="MBH9580753.1"/>
    <property type="molecule type" value="Genomic_DNA"/>
</dbReference>
<comment type="subcellular location">
    <subcellularLocation>
        <location evidence="1">Cytoplasm</location>
    </subcellularLocation>
</comment>
<keyword evidence="3" id="KW-0238">DNA-binding</keyword>
<dbReference type="InterPro" id="IPR055166">
    <property type="entry name" value="Transc_reg_Sar_Rot_HTH"/>
</dbReference>
<dbReference type="AlphaFoldDB" id="A0A2P1MLL7"/>
<evidence type="ECO:0000313" key="12">
    <source>
        <dbReference type="Proteomes" id="UP000597038"/>
    </source>
</evidence>
<dbReference type="GeneID" id="48057501"/>
<name>A0A2P1MLL7_9STAP</name>
<feature type="domain" description="HTH marR-type" evidence="8">
    <location>
        <begin position="9"/>
        <end position="139"/>
    </location>
</feature>
<keyword evidence="2" id="KW-0805">Transcription regulation</keyword>
<dbReference type="KEGG" id="sfq:C7J90_04630"/>
<dbReference type="GO" id="GO:0005737">
    <property type="term" value="C:cytoplasm"/>
    <property type="evidence" value="ECO:0007669"/>
    <property type="project" value="UniProtKB-SubCell"/>
</dbReference>
<gene>
    <name evidence="10" type="ORF">DOS83_08565</name>
    <name evidence="9" type="ORF">I9026_05140</name>
</gene>
<dbReference type="InterPro" id="IPR000835">
    <property type="entry name" value="HTH_MarR-typ"/>
</dbReference>